<protein>
    <submittedName>
        <fullName evidence="2">Uncharacterized protein</fullName>
    </submittedName>
</protein>
<keyword evidence="3" id="KW-1185">Reference proteome</keyword>
<name>A0A3L8RZY0_CHLGU</name>
<comment type="caution">
    <text evidence="2">The sequence shown here is derived from an EMBL/GenBank/DDBJ whole genome shotgun (WGS) entry which is preliminary data.</text>
</comment>
<reference evidence="2 3" key="1">
    <citation type="journal article" date="2018" name="Proc. R. Soc. B">
        <title>A non-coding region near Follistatin controls head colour polymorphism in the Gouldian finch.</title>
        <authorList>
            <person name="Toomey M.B."/>
            <person name="Marques C.I."/>
            <person name="Andrade P."/>
            <person name="Araujo P.M."/>
            <person name="Sabatino S."/>
            <person name="Gazda M.A."/>
            <person name="Afonso S."/>
            <person name="Lopes R.J."/>
            <person name="Corbo J.C."/>
            <person name="Carneiro M."/>
        </authorList>
    </citation>
    <scope>NUCLEOTIDE SEQUENCE [LARGE SCALE GENOMIC DNA]</scope>
    <source>
        <strain evidence="2">Red01</strain>
        <tissue evidence="2">Muscle</tissue>
    </source>
</reference>
<sequence>MPMAGLCSFRASRQDEIGEKEEEQWGSLATETSHLLWVLLVLGLHFSALWRYMEDPSKTIPAFPPSSLHPGRLEKDSLSCTPP</sequence>
<accession>A0A3L8RZY0</accession>
<feature type="region of interest" description="Disordered" evidence="1">
    <location>
        <begin position="61"/>
        <end position="83"/>
    </location>
</feature>
<dbReference type="AlphaFoldDB" id="A0A3L8RZY0"/>
<evidence type="ECO:0000313" key="2">
    <source>
        <dbReference type="EMBL" id="RLV90848.1"/>
    </source>
</evidence>
<evidence type="ECO:0000256" key="1">
    <source>
        <dbReference type="SAM" id="MobiDB-lite"/>
    </source>
</evidence>
<evidence type="ECO:0000313" key="3">
    <source>
        <dbReference type="Proteomes" id="UP000276834"/>
    </source>
</evidence>
<dbReference type="EMBL" id="QUSF01000118">
    <property type="protein sequence ID" value="RLV90848.1"/>
    <property type="molecule type" value="Genomic_DNA"/>
</dbReference>
<organism evidence="2 3">
    <name type="scientific">Chloebia gouldiae</name>
    <name type="common">Gouldian finch</name>
    <name type="synonym">Erythrura gouldiae</name>
    <dbReference type="NCBI Taxonomy" id="44316"/>
    <lineage>
        <taxon>Eukaryota</taxon>
        <taxon>Metazoa</taxon>
        <taxon>Chordata</taxon>
        <taxon>Craniata</taxon>
        <taxon>Vertebrata</taxon>
        <taxon>Euteleostomi</taxon>
        <taxon>Archelosauria</taxon>
        <taxon>Archosauria</taxon>
        <taxon>Dinosauria</taxon>
        <taxon>Saurischia</taxon>
        <taxon>Theropoda</taxon>
        <taxon>Coelurosauria</taxon>
        <taxon>Aves</taxon>
        <taxon>Neognathae</taxon>
        <taxon>Neoaves</taxon>
        <taxon>Telluraves</taxon>
        <taxon>Australaves</taxon>
        <taxon>Passeriformes</taxon>
        <taxon>Passeroidea</taxon>
        <taxon>Passeridae</taxon>
        <taxon>Chloebia</taxon>
    </lineage>
</organism>
<proteinExistence type="predicted"/>
<dbReference type="Proteomes" id="UP000276834">
    <property type="component" value="Unassembled WGS sequence"/>
</dbReference>
<gene>
    <name evidence="2" type="ORF">DV515_00014303</name>
</gene>